<sequence length="312" mass="33276">MGQLSFWSADARPRALSDLEGLLCGPGRAELFGRGSLARLIVVLGAPPEPEEDDDHDEHEADAECKEPGPSASVGATLTSNVRIATSSRARHAEPDDGADEDDDPAPDVDLDDLAFLDLDPDELAARLGLPPADPAPVLEPSDRESGFPDVECKRGRTACIDAEPPDPTLTWRARAVCCALRARGVPAEIGRTGDGRPEVRTAFRADLVDLARAWTAGDGMKKVPAEFELDGPRLRLWVLAAGVHDGRAYTLGLDPEDRGTDGDLLTASRHLGLGASLRPPALRVVGARRQRRLGELVGRPPGDLIDGIWPV</sequence>
<reference evidence="3" key="1">
    <citation type="journal article" date="2019" name="Int. J. Syst. Evol. Microbiol.">
        <title>The Global Catalogue of Microorganisms (GCM) 10K type strain sequencing project: providing services to taxonomists for standard genome sequencing and annotation.</title>
        <authorList>
            <consortium name="The Broad Institute Genomics Platform"/>
            <consortium name="The Broad Institute Genome Sequencing Center for Infectious Disease"/>
            <person name="Wu L."/>
            <person name="Ma J."/>
        </authorList>
    </citation>
    <scope>NUCLEOTIDE SEQUENCE [LARGE SCALE GENOMIC DNA]</scope>
    <source>
        <strain evidence="3">CCUG 50347</strain>
    </source>
</reference>
<dbReference type="RefSeq" id="WP_274188622.1">
    <property type="nucleotide sequence ID" value="NZ_BAABHN010000034.1"/>
</dbReference>
<feature type="region of interest" description="Disordered" evidence="1">
    <location>
        <begin position="47"/>
        <end position="109"/>
    </location>
</feature>
<dbReference type="Proteomes" id="UP001595909">
    <property type="component" value="Unassembled WGS sequence"/>
</dbReference>
<keyword evidence="3" id="KW-1185">Reference proteome</keyword>
<proteinExistence type="predicted"/>
<evidence type="ECO:0000256" key="1">
    <source>
        <dbReference type="SAM" id="MobiDB-lite"/>
    </source>
</evidence>
<name>A0ABV9RKW7_9PSEU</name>
<comment type="caution">
    <text evidence="2">The sequence shown here is derived from an EMBL/GenBank/DDBJ whole genome shotgun (WGS) entry which is preliminary data.</text>
</comment>
<dbReference type="EMBL" id="JBHSIM010000034">
    <property type="protein sequence ID" value="MFC4833777.1"/>
    <property type="molecule type" value="Genomic_DNA"/>
</dbReference>
<evidence type="ECO:0000313" key="2">
    <source>
        <dbReference type="EMBL" id="MFC4833777.1"/>
    </source>
</evidence>
<feature type="compositionally biased region" description="Basic and acidic residues" evidence="1">
    <location>
        <begin position="141"/>
        <end position="150"/>
    </location>
</feature>
<feature type="compositionally biased region" description="Polar residues" evidence="1">
    <location>
        <begin position="74"/>
        <end position="88"/>
    </location>
</feature>
<protein>
    <submittedName>
        <fullName evidence="2">Uncharacterized protein</fullName>
    </submittedName>
</protein>
<accession>A0ABV9RKW7</accession>
<gene>
    <name evidence="2" type="ORF">ACFPEL_15285</name>
</gene>
<feature type="region of interest" description="Disordered" evidence="1">
    <location>
        <begin position="131"/>
        <end position="150"/>
    </location>
</feature>
<organism evidence="2 3">
    <name type="scientific">Actinomycetospora chibensis</name>
    <dbReference type="NCBI Taxonomy" id="663606"/>
    <lineage>
        <taxon>Bacteria</taxon>
        <taxon>Bacillati</taxon>
        <taxon>Actinomycetota</taxon>
        <taxon>Actinomycetes</taxon>
        <taxon>Pseudonocardiales</taxon>
        <taxon>Pseudonocardiaceae</taxon>
        <taxon>Actinomycetospora</taxon>
    </lineage>
</organism>
<feature type="compositionally biased region" description="Acidic residues" evidence="1">
    <location>
        <begin position="96"/>
        <end position="109"/>
    </location>
</feature>
<feature type="compositionally biased region" description="Basic and acidic residues" evidence="1">
    <location>
        <begin position="58"/>
        <end position="67"/>
    </location>
</feature>
<evidence type="ECO:0000313" key="3">
    <source>
        <dbReference type="Proteomes" id="UP001595909"/>
    </source>
</evidence>